<dbReference type="STRING" id="1408157.A0A1J7IQY7"/>
<keyword evidence="6" id="KW-1185">Reference proteome</keyword>
<evidence type="ECO:0000313" key="5">
    <source>
        <dbReference type="EMBL" id="OIW23505.1"/>
    </source>
</evidence>
<dbReference type="PANTHER" id="PTHR24198:SF165">
    <property type="entry name" value="ANKYRIN REPEAT-CONTAINING PROTEIN-RELATED"/>
    <property type="match status" value="1"/>
</dbReference>
<dbReference type="Proteomes" id="UP000182658">
    <property type="component" value="Unassembled WGS sequence"/>
</dbReference>
<evidence type="ECO:0000256" key="2">
    <source>
        <dbReference type="ARBA" id="ARBA00023043"/>
    </source>
</evidence>
<dbReference type="PROSITE" id="PS50088">
    <property type="entry name" value="ANK_REPEAT"/>
    <property type="match status" value="1"/>
</dbReference>
<proteinExistence type="predicted"/>
<accession>A0A1J7IQY7</accession>
<keyword evidence="2 3" id="KW-0040">ANK repeat</keyword>
<dbReference type="OrthoDB" id="426293at2759"/>
<dbReference type="InterPro" id="IPR001810">
    <property type="entry name" value="F-box_dom"/>
</dbReference>
<dbReference type="AlphaFoldDB" id="A0A1J7IQY7"/>
<dbReference type="InterPro" id="IPR036770">
    <property type="entry name" value="Ankyrin_rpt-contain_sf"/>
</dbReference>
<gene>
    <name evidence="5" type="ORF">CONLIGDRAFT_649537</name>
</gene>
<sequence length="636" mass="69367">MFSPTAFSTPRPASAASSLDLLFVLSKHSLHHQDTSITKILCLDTHHHISVITAITSVRTVILPRPAVSMTSLYDLTGQSSPLFTLPLEIFIEVCHYINPSDQNNLSRSCKYLTLALQKHLFERCSSPGHCEAILYGCTQPNAFVIRRALAYRCPPNVDDEIFDGNSALALASYNGHPLAVAYLLQRHASVKREGPDGLTPLAHALNGISTAIATDDRLHPHAETILRLLKAGANPKCKLPTDLLGEERLGNAITIIVDAAEDERLAPVHAKRLIEKLVNKGVSPNCVGFSYLTPLDWAIQNFEEFEDLFDLLLQKGAYVNCGTEIGVTFTAFGTAIAEENIVAMRRLISHGAFIGPAPGAPSRSSPLWFAVFKNKVDSVLTLLQHGAEPNLVDRGMYLQGGTLLSSAVCQMNHSLGPMSEPLIKLLLEFGADPNVLDVRDKPSLYYALSRSSTRRASITELLLNSNADPNEQGEVGAWSALVCAIQAHAVLSPDWVNLEPTTSTERLRVVDLLLQAGADVNLRAELLGHPEPSPLEAALVTPYPPKDDSSAEEEECLFVRGAVSDFYTLSMLFAIRTAQHGVPVDEAFAIQDIPELPWEDELIPTLLRAGATVTQRSLEWVKGFLKAREPSQFCG</sequence>
<dbReference type="SUPFAM" id="SSF48403">
    <property type="entry name" value="Ankyrin repeat"/>
    <property type="match status" value="1"/>
</dbReference>
<name>A0A1J7IQY7_9PEZI</name>
<feature type="domain" description="F-box" evidence="4">
    <location>
        <begin position="80"/>
        <end position="125"/>
    </location>
</feature>
<evidence type="ECO:0000259" key="4">
    <source>
        <dbReference type="PROSITE" id="PS50181"/>
    </source>
</evidence>
<protein>
    <submittedName>
        <fullName evidence="5">Ankyrin</fullName>
    </submittedName>
</protein>
<dbReference type="EMBL" id="KV875106">
    <property type="protein sequence ID" value="OIW23505.1"/>
    <property type="molecule type" value="Genomic_DNA"/>
</dbReference>
<dbReference type="Pfam" id="PF00023">
    <property type="entry name" value="Ank"/>
    <property type="match status" value="2"/>
</dbReference>
<keyword evidence="1" id="KW-0677">Repeat</keyword>
<dbReference type="Gene3D" id="1.25.40.20">
    <property type="entry name" value="Ankyrin repeat-containing domain"/>
    <property type="match status" value="2"/>
</dbReference>
<reference evidence="5 6" key="1">
    <citation type="submission" date="2016-10" db="EMBL/GenBank/DDBJ databases">
        <title>Draft genome sequence of Coniochaeta ligniaria NRRL30616, a lignocellulolytic fungus for bioabatement of inhibitors in plant biomass hydrolysates.</title>
        <authorList>
            <consortium name="DOE Joint Genome Institute"/>
            <person name="Jimenez D.J."/>
            <person name="Hector R.E."/>
            <person name="Riley R."/>
            <person name="Sun H."/>
            <person name="Grigoriev I.V."/>
            <person name="Van Elsas J.D."/>
            <person name="Nichols N.N."/>
        </authorList>
    </citation>
    <scope>NUCLEOTIDE SEQUENCE [LARGE SCALE GENOMIC DNA]</scope>
    <source>
        <strain evidence="5 6">NRRL 30616</strain>
    </source>
</reference>
<dbReference type="InParanoid" id="A0A1J7IQY7"/>
<dbReference type="InterPro" id="IPR002110">
    <property type="entry name" value="Ankyrin_rpt"/>
</dbReference>
<evidence type="ECO:0000256" key="1">
    <source>
        <dbReference type="ARBA" id="ARBA00022737"/>
    </source>
</evidence>
<evidence type="ECO:0000313" key="6">
    <source>
        <dbReference type="Proteomes" id="UP000182658"/>
    </source>
</evidence>
<dbReference type="SMART" id="SM00248">
    <property type="entry name" value="ANK"/>
    <property type="match status" value="8"/>
</dbReference>
<evidence type="ECO:0000256" key="3">
    <source>
        <dbReference type="PROSITE-ProRule" id="PRU00023"/>
    </source>
</evidence>
<dbReference type="PANTHER" id="PTHR24198">
    <property type="entry name" value="ANKYRIN REPEAT AND PROTEIN KINASE DOMAIN-CONTAINING PROTEIN"/>
    <property type="match status" value="1"/>
</dbReference>
<dbReference type="PROSITE" id="PS50181">
    <property type="entry name" value="FBOX"/>
    <property type="match status" value="1"/>
</dbReference>
<organism evidence="5 6">
    <name type="scientific">Coniochaeta ligniaria NRRL 30616</name>
    <dbReference type="NCBI Taxonomy" id="1408157"/>
    <lineage>
        <taxon>Eukaryota</taxon>
        <taxon>Fungi</taxon>
        <taxon>Dikarya</taxon>
        <taxon>Ascomycota</taxon>
        <taxon>Pezizomycotina</taxon>
        <taxon>Sordariomycetes</taxon>
        <taxon>Sordariomycetidae</taxon>
        <taxon>Coniochaetales</taxon>
        <taxon>Coniochaetaceae</taxon>
        <taxon>Coniochaeta</taxon>
    </lineage>
</organism>
<feature type="repeat" description="ANK" evidence="3">
    <location>
        <begin position="363"/>
        <end position="395"/>
    </location>
</feature>